<protein>
    <submittedName>
        <fullName evidence="1">Uncharacterized protein</fullName>
    </submittedName>
</protein>
<evidence type="ECO:0000313" key="1">
    <source>
        <dbReference type="Ensembl" id="ENSMMOP00000006806.1"/>
    </source>
</evidence>
<organism evidence="1 2">
    <name type="scientific">Mola mola</name>
    <name type="common">Ocean sunfish</name>
    <name type="synonym">Tetraodon mola</name>
    <dbReference type="NCBI Taxonomy" id="94237"/>
    <lineage>
        <taxon>Eukaryota</taxon>
        <taxon>Metazoa</taxon>
        <taxon>Chordata</taxon>
        <taxon>Craniata</taxon>
        <taxon>Vertebrata</taxon>
        <taxon>Euteleostomi</taxon>
        <taxon>Actinopterygii</taxon>
        <taxon>Neopterygii</taxon>
        <taxon>Teleostei</taxon>
        <taxon>Neoteleostei</taxon>
        <taxon>Acanthomorphata</taxon>
        <taxon>Eupercaria</taxon>
        <taxon>Tetraodontiformes</taxon>
        <taxon>Molidae</taxon>
        <taxon>Mola</taxon>
    </lineage>
</organism>
<sequence length="93" mass="10198">MISKQGFMNCIGAKSKDAYSIRLLIGIDAGLATGCEVTVDFEGIARAALVWINPVFTYGEPSTLKHTVVQISTENPKFFVKRARIFNLLMCAV</sequence>
<name>A0A3Q3VVA2_MOLML</name>
<dbReference type="Ensembl" id="ENSMMOT00000006931.1">
    <property type="protein sequence ID" value="ENSMMOP00000006806.1"/>
    <property type="gene ID" value="ENSMMOG00000005304.1"/>
</dbReference>
<keyword evidence="2" id="KW-1185">Reference proteome</keyword>
<dbReference type="Proteomes" id="UP000261620">
    <property type="component" value="Unplaced"/>
</dbReference>
<accession>A0A3Q3VVA2</accession>
<reference evidence="1" key="1">
    <citation type="submission" date="2025-08" db="UniProtKB">
        <authorList>
            <consortium name="Ensembl"/>
        </authorList>
    </citation>
    <scope>IDENTIFICATION</scope>
</reference>
<evidence type="ECO:0000313" key="2">
    <source>
        <dbReference type="Proteomes" id="UP000261620"/>
    </source>
</evidence>
<proteinExistence type="predicted"/>
<dbReference type="AlphaFoldDB" id="A0A3Q3VVA2"/>
<reference evidence="1" key="2">
    <citation type="submission" date="2025-09" db="UniProtKB">
        <authorList>
            <consortium name="Ensembl"/>
        </authorList>
    </citation>
    <scope>IDENTIFICATION</scope>
</reference>